<dbReference type="Gene3D" id="3.90.190.20">
    <property type="entry name" value="Mur ligase, C-terminal domain"/>
    <property type="match status" value="1"/>
</dbReference>
<evidence type="ECO:0000256" key="5">
    <source>
        <dbReference type="ARBA" id="ARBA00022741"/>
    </source>
</evidence>
<name>A0A061JIW1_9PROT</name>
<proteinExistence type="predicted"/>
<evidence type="ECO:0000256" key="6">
    <source>
        <dbReference type="ARBA" id="ARBA00022840"/>
    </source>
</evidence>
<dbReference type="InterPro" id="IPR036615">
    <property type="entry name" value="Mur_ligase_C_dom_sf"/>
</dbReference>
<dbReference type="PANTHER" id="PTHR43692">
    <property type="entry name" value="UDP-N-ACETYLMURAMOYLALANINE--D-GLUTAMATE LIGASE"/>
    <property type="match status" value="1"/>
</dbReference>
<comment type="caution">
    <text evidence="8">The sequence shown here is derived from an EMBL/GenBank/DDBJ whole genome shotgun (WGS) entry which is preliminary data.</text>
</comment>
<dbReference type="SUPFAM" id="SSF53623">
    <property type="entry name" value="MurD-like peptide ligases, catalytic domain"/>
    <property type="match status" value="1"/>
</dbReference>
<dbReference type="GO" id="GO:0008764">
    <property type="term" value="F:UDP-N-acetylmuramoylalanine-D-glutamate ligase activity"/>
    <property type="evidence" value="ECO:0007669"/>
    <property type="project" value="InterPro"/>
</dbReference>
<keyword evidence="6" id="KW-0067">ATP-binding</keyword>
<gene>
    <name evidence="8" type="ORF">K737_300313</name>
</gene>
<dbReference type="RefSeq" id="WP_006301263.1">
    <property type="nucleotide sequence ID" value="NZ_ARPM03000085.1"/>
</dbReference>
<comment type="subcellular location">
    <subcellularLocation>
        <location evidence="1">Cytoplasm</location>
    </subcellularLocation>
</comment>
<dbReference type="Gene3D" id="3.40.1190.10">
    <property type="entry name" value="Mur-like, catalytic domain"/>
    <property type="match status" value="1"/>
</dbReference>
<evidence type="ECO:0000256" key="2">
    <source>
        <dbReference type="ARBA" id="ARBA00004752"/>
    </source>
</evidence>
<dbReference type="GO" id="GO:0005737">
    <property type="term" value="C:cytoplasm"/>
    <property type="evidence" value="ECO:0007669"/>
    <property type="project" value="UniProtKB-SubCell"/>
</dbReference>
<dbReference type="Proteomes" id="UP000026922">
    <property type="component" value="Unassembled WGS sequence"/>
</dbReference>
<feature type="domain" description="Mur ligase central" evidence="7">
    <location>
        <begin position="107"/>
        <end position="226"/>
    </location>
</feature>
<evidence type="ECO:0000256" key="4">
    <source>
        <dbReference type="ARBA" id="ARBA00022598"/>
    </source>
</evidence>
<comment type="pathway">
    <text evidence="2">Cell wall biogenesis; peptidoglycan biosynthesis.</text>
</comment>
<dbReference type="EMBL" id="ARPM03000085">
    <property type="protein sequence ID" value="ETZ05254.1"/>
    <property type="molecule type" value="Genomic_DNA"/>
</dbReference>
<dbReference type="InterPro" id="IPR005762">
    <property type="entry name" value="MurD"/>
</dbReference>
<dbReference type="InterPro" id="IPR036565">
    <property type="entry name" value="Mur-like_cat_sf"/>
</dbReference>
<dbReference type="PANTHER" id="PTHR43692:SF1">
    <property type="entry name" value="UDP-N-ACETYLMURAMOYLALANINE--D-GLUTAMATE LIGASE"/>
    <property type="match status" value="1"/>
</dbReference>
<dbReference type="GO" id="GO:0051301">
    <property type="term" value="P:cell division"/>
    <property type="evidence" value="ECO:0007669"/>
    <property type="project" value="InterPro"/>
</dbReference>
<evidence type="ECO:0000313" key="9">
    <source>
        <dbReference type="Proteomes" id="UP000026922"/>
    </source>
</evidence>
<dbReference type="SUPFAM" id="SSF53244">
    <property type="entry name" value="MurD-like peptide ligases, peptide-binding domain"/>
    <property type="match status" value="1"/>
</dbReference>
<evidence type="ECO:0000313" key="8">
    <source>
        <dbReference type="EMBL" id="ETZ05254.1"/>
    </source>
</evidence>
<dbReference type="SUPFAM" id="SSF51984">
    <property type="entry name" value="MurCD N-terminal domain"/>
    <property type="match status" value="1"/>
</dbReference>
<reference evidence="8 9" key="1">
    <citation type="journal article" date="2013" name="Genome Announc.">
        <title>Draft Genome Sequence of Holospora undulata Strain HU1, a Micronucleus-Specific Symbiont of the Ciliate Paramecium caudatum.</title>
        <authorList>
            <person name="Dohra H."/>
            <person name="Suzuki H."/>
            <person name="Suzuki T."/>
            <person name="Tanaka K."/>
            <person name="Fujishima M."/>
        </authorList>
    </citation>
    <scope>NUCLEOTIDE SEQUENCE [LARGE SCALE GENOMIC DNA]</scope>
    <source>
        <strain evidence="8 9">HU1</strain>
    </source>
</reference>
<keyword evidence="3" id="KW-0963">Cytoplasm</keyword>
<dbReference type="Gene3D" id="3.40.50.720">
    <property type="entry name" value="NAD(P)-binding Rossmann-like Domain"/>
    <property type="match status" value="1"/>
</dbReference>
<dbReference type="Pfam" id="PF08245">
    <property type="entry name" value="Mur_ligase_M"/>
    <property type="match status" value="1"/>
</dbReference>
<evidence type="ECO:0000256" key="1">
    <source>
        <dbReference type="ARBA" id="ARBA00004496"/>
    </source>
</evidence>
<keyword evidence="9" id="KW-1185">Reference proteome</keyword>
<protein>
    <submittedName>
        <fullName evidence="8">UDP-N-acetylmuramoylalanine--D-glutamate ligase</fullName>
    </submittedName>
</protein>
<keyword evidence="5" id="KW-0547">Nucleotide-binding</keyword>
<dbReference type="GO" id="GO:0009252">
    <property type="term" value="P:peptidoglycan biosynthetic process"/>
    <property type="evidence" value="ECO:0007669"/>
    <property type="project" value="UniProtKB-UniPathway"/>
</dbReference>
<dbReference type="UniPathway" id="UPA00219"/>
<organism evidence="8 9">
    <name type="scientific">Holospora undulata HU1</name>
    <dbReference type="NCBI Taxonomy" id="1321371"/>
    <lineage>
        <taxon>Bacteria</taxon>
        <taxon>Pseudomonadati</taxon>
        <taxon>Pseudomonadota</taxon>
        <taxon>Alphaproteobacteria</taxon>
        <taxon>Holosporales</taxon>
        <taxon>Holosporaceae</taxon>
        <taxon>Holospora</taxon>
    </lineage>
</organism>
<evidence type="ECO:0000259" key="7">
    <source>
        <dbReference type="Pfam" id="PF08245"/>
    </source>
</evidence>
<dbReference type="AlphaFoldDB" id="A0A061JIW1"/>
<dbReference type="InterPro" id="IPR013221">
    <property type="entry name" value="Mur_ligase_cen"/>
</dbReference>
<sequence length="463" mass="52375">MLWDRFEVFVLGLGKSGMATAAFFQNQGVKVSGWDDCEAVRKIASDHGLPIIDFPYPNKMLYSVVSPGISFARLETFHRKRLSDVGIVTCDLGLFLKLFPTSKVLGVTGTNGKSTTCSIIAHALRAQGIFCQLVGNIGVPIFSVAQHHHKNPWYLLEWSSYQLELCAHHPWELEVGGILNLSAHHLERHGTMEHYSAIKCKILEHSRHAILDISSDYTQKIAHHWKGNPLIYLKALEENCSQKEDPSCVCYNSQGIWWKEEFEKFPKEDRFLSFAFQQNVAMAYSVLHHIPGGLEKFIPNVQKFQDLAHRQECFLVHDGTYCVDDSKATTPEACVQALMRWSCPVFWIAGGAKQKDDLSVLKPVLSKITQAFVYGESALRFQKFLNANSICCENFITMKDAVYSAWSQARLYKKAVILCSPGCPSFDQFPNFVQRGKAFQENIHQLVYAHSAKQGDQFLDTKE</sequence>
<dbReference type="GO" id="GO:0005524">
    <property type="term" value="F:ATP binding"/>
    <property type="evidence" value="ECO:0007669"/>
    <property type="project" value="UniProtKB-KW"/>
</dbReference>
<dbReference type="NCBIfam" id="TIGR01087">
    <property type="entry name" value="murD"/>
    <property type="match status" value="1"/>
</dbReference>
<accession>A0A061JIW1</accession>
<evidence type="ECO:0000256" key="3">
    <source>
        <dbReference type="ARBA" id="ARBA00022490"/>
    </source>
</evidence>
<keyword evidence="4 8" id="KW-0436">Ligase</keyword>
<dbReference type="GO" id="GO:0008360">
    <property type="term" value="P:regulation of cell shape"/>
    <property type="evidence" value="ECO:0007669"/>
    <property type="project" value="InterPro"/>
</dbReference>